<dbReference type="InterPro" id="IPR050595">
    <property type="entry name" value="Bact_response_regulator"/>
</dbReference>
<dbReference type="InterPro" id="IPR001789">
    <property type="entry name" value="Sig_transdc_resp-reg_receiver"/>
</dbReference>
<dbReference type="Gene3D" id="3.40.50.2300">
    <property type="match status" value="1"/>
</dbReference>
<dbReference type="SUPFAM" id="SSF52172">
    <property type="entry name" value="CheY-like"/>
    <property type="match status" value="1"/>
</dbReference>
<dbReference type="Proteomes" id="UP001157961">
    <property type="component" value="Unassembled WGS sequence"/>
</dbReference>
<evidence type="ECO:0000256" key="1">
    <source>
        <dbReference type="ARBA" id="ARBA00022553"/>
    </source>
</evidence>
<evidence type="ECO:0000313" key="5">
    <source>
        <dbReference type="Proteomes" id="UP001157961"/>
    </source>
</evidence>
<evidence type="ECO:0000313" key="4">
    <source>
        <dbReference type="EMBL" id="SMP14570.1"/>
    </source>
</evidence>
<sequence length="127" mass="13736">MTEIRKILHVEDDADIREITYLALAEFGGFEVMQCANGTDAIKNAAKFAPDLLLLDVMMPGLSGLETLVKLRRQDALADVPAIFMTSKDVTSKHHSDITECAAGAIQKPFDPVALPDQLRAIVAQAG</sequence>
<organism evidence="4 5">
    <name type="scientific">Shimia sagamensis</name>
    <dbReference type="NCBI Taxonomy" id="1566352"/>
    <lineage>
        <taxon>Bacteria</taxon>
        <taxon>Pseudomonadati</taxon>
        <taxon>Pseudomonadota</taxon>
        <taxon>Alphaproteobacteria</taxon>
        <taxon>Rhodobacterales</taxon>
        <taxon>Roseobacteraceae</taxon>
    </lineage>
</organism>
<dbReference type="PROSITE" id="PS50110">
    <property type="entry name" value="RESPONSE_REGULATORY"/>
    <property type="match status" value="1"/>
</dbReference>
<feature type="modified residue" description="4-aspartylphosphate" evidence="2">
    <location>
        <position position="56"/>
    </location>
</feature>
<dbReference type="SMART" id="SM00448">
    <property type="entry name" value="REC"/>
    <property type="match status" value="1"/>
</dbReference>
<reference evidence="4 5" key="1">
    <citation type="submission" date="2017-05" db="EMBL/GenBank/DDBJ databases">
        <authorList>
            <person name="Varghese N."/>
            <person name="Submissions S."/>
        </authorList>
    </citation>
    <scope>NUCLEOTIDE SEQUENCE [LARGE SCALE GENOMIC DNA]</scope>
    <source>
        <strain evidence="4 5">DSM 29734</strain>
    </source>
</reference>
<dbReference type="PANTHER" id="PTHR44591:SF3">
    <property type="entry name" value="RESPONSE REGULATORY DOMAIN-CONTAINING PROTEIN"/>
    <property type="match status" value="1"/>
</dbReference>
<keyword evidence="5" id="KW-1185">Reference proteome</keyword>
<evidence type="ECO:0000259" key="3">
    <source>
        <dbReference type="PROSITE" id="PS50110"/>
    </source>
</evidence>
<protein>
    <submittedName>
        <fullName evidence="4">Response regulator receiver domain-containing protein</fullName>
    </submittedName>
</protein>
<evidence type="ECO:0000256" key="2">
    <source>
        <dbReference type="PROSITE-ProRule" id="PRU00169"/>
    </source>
</evidence>
<dbReference type="EMBL" id="FXTY01000002">
    <property type="protein sequence ID" value="SMP14570.1"/>
    <property type="molecule type" value="Genomic_DNA"/>
</dbReference>
<comment type="caution">
    <text evidence="4">The sequence shown here is derived from an EMBL/GenBank/DDBJ whole genome shotgun (WGS) entry which is preliminary data.</text>
</comment>
<proteinExistence type="predicted"/>
<gene>
    <name evidence="4" type="ORF">SAMN06265373_102696</name>
</gene>
<dbReference type="Pfam" id="PF00072">
    <property type="entry name" value="Response_reg"/>
    <property type="match status" value="1"/>
</dbReference>
<accession>A0ABY1NP39</accession>
<keyword evidence="1 2" id="KW-0597">Phosphoprotein</keyword>
<dbReference type="InterPro" id="IPR011006">
    <property type="entry name" value="CheY-like_superfamily"/>
</dbReference>
<dbReference type="RefSeq" id="WP_283425414.1">
    <property type="nucleotide sequence ID" value="NZ_FXTY01000002.1"/>
</dbReference>
<dbReference type="PANTHER" id="PTHR44591">
    <property type="entry name" value="STRESS RESPONSE REGULATOR PROTEIN 1"/>
    <property type="match status" value="1"/>
</dbReference>
<name>A0ABY1NP39_9RHOB</name>
<feature type="domain" description="Response regulatory" evidence="3">
    <location>
        <begin position="6"/>
        <end position="123"/>
    </location>
</feature>